<dbReference type="Proteomes" id="UP000315889">
    <property type="component" value="Unassembled WGS sequence"/>
</dbReference>
<feature type="binding site" evidence="4">
    <location>
        <begin position="19"/>
        <end position="21"/>
    </location>
    <ligand>
        <name>N(1)-(5-phospho-beta-D-ribosyl)glycinamide</name>
        <dbReference type="ChEBI" id="CHEBI:143788"/>
    </ligand>
</feature>
<evidence type="ECO:0000256" key="3">
    <source>
        <dbReference type="ARBA" id="ARBA00022755"/>
    </source>
</evidence>
<dbReference type="NCBIfam" id="TIGR00639">
    <property type="entry name" value="PurN"/>
    <property type="match status" value="1"/>
</dbReference>
<evidence type="ECO:0000256" key="4">
    <source>
        <dbReference type="HAMAP-Rule" id="MF_01930"/>
    </source>
</evidence>
<dbReference type="GO" id="GO:0006189">
    <property type="term" value="P:'de novo' IMP biosynthetic process"/>
    <property type="evidence" value="ECO:0007669"/>
    <property type="project" value="UniProtKB-UniRule"/>
</dbReference>
<evidence type="ECO:0000259" key="5">
    <source>
        <dbReference type="Pfam" id="PF00551"/>
    </source>
</evidence>
<dbReference type="CDD" id="cd08645">
    <property type="entry name" value="FMT_core_GART"/>
    <property type="match status" value="1"/>
</dbReference>
<dbReference type="InterPro" id="IPR004607">
    <property type="entry name" value="GART"/>
</dbReference>
<feature type="binding site" evidence="4">
    <location>
        <position position="114"/>
    </location>
    <ligand>
        <name>(6R)-10-formyltetrahydrofolate</name>
        <dbReference type="ChEBI" id="CHEBI:195366"/>
    </ligand>
</feature>
<name>A0A520MIT6_9GAMM</name>
<comment type="catalytic activity">
    <reaction evidence="4">
        <text>N(1)-(5-phospho-beta-D-ribosyl)glycinamide + (6R)-10-formyltetrahydrofolate = N(2)-formyl-N(1)-(5-phospho-beta-D-ribosyl)glycinamide + (6S)-5,6,7,8-tetrahydrofolate + H(+)</text>
        <dbReference type="Rhea" id="RHEA:15053"/>
        <dbReference type="ChEBI" id="CHEBI:15378"/>
        <dbReference type="ChEBI" id="CHEBI:57453"/>
        <dbReference type="ChEBI" id="CHEBI:143788"/>
        <dbReference type="ChEBI" id="CHEBI:147286"/>
        <dbReference type="ChEBI" id="CHEBI:195366"/>
        <dbReference type="EC" id="2.1.2.2"/>
    </reaction>
</comment>
<sequence>MTEGQKPTSKIVVLISGSGSNLQSIINACEENKIDAQITAVISNKYSVKGLDRAADANIPSIVIDHNAFETRQAFDQHLAEVIEGFTPDLIILAGFMRILTEEFVNQFVGKLINIHPSLLPAYPGLNTHQRAIEAGDRTAGATVHFVTPELDGGPSILRAQVAVLENDTSDALAARVLTMEHQIYPTVAQWFCEGRLNMKDGIVFFDGVQIDKSGLLFTSQTEH</sequence>
<dbReference type="InterPro" id="IPR036477">
    <property type="entry name" value="Formyl_transf_N_sf"/>
</dbReference>
<dbReference type="UniPathway" id="UPA00074">
    <property type="reaction ID" value="UER00126"/>
</dbReference>
<feature type="active site" description="Proton donor" evidence="4">
    <location>
        <position position="116"/>
    </location>
</feature>
<keyword evidence="2 4" id="KW-0808">Transferase</keyword>
<proteinExistence type="inferred from homology"/>
<evidence type="ECO:0000256" key="1">
    <source>
        <dbReference type="ARBA" id="ARBA00005054"/>
    </source>
</evidence>
<dbReference type="GO" id="GO:0005829">
    <property type="term" value="C:cytosol"/>
    <property type="evidence" value="ECO:0007669"/>
    <property type="project" value="TreeGrafter"/>
</dbReference>
<accession>A0A520MIT6</accession>
<dbReference type="PANTHER" id="PTHR43369:SF2">
    <property type="entry name" value="PHOSPHORIBOSYLGLYCINAMIDE FORMYLTRANSFERASE"/>
    <property type="match status" value="1"/>
</dbReference>
<feature type="binding site" evidence="4">
    <location>
        <position position="72"/>
    </location>
    <ligand>
        <name>(6R)-10-formyltetrahydrofolate</name>
        <dbReference type="ChEBI" id="CHEBI:195366"/>
    </ligand>
</feature>
<dbReference type="EC" id="2.1.2.2" evidence="4"/>
<dbReference type="EMBL" id="SHBP01000002">
    <property type="protein sequence ID" value="RZO21130.1"/>
    <property type="molecule type" value="Genomic_DNA"/>
</dbReference>
<keyword evidence="3 4" id="KW-0658">Purine biosynthesis</keyword>
<organism evidence="6 7">
    <name type="scientific">SAR92 clade bacterium</name>
    <dbReference type="NCBI Taxonomy" id="2315479"/>
    <lineage>
        <taxon>Bacteria</taxon>
        <taxon>Pseudomonadati</taxon>
        <taxon>Pseudomonadota</taxon>
        <taxon>Gammaproteobacteria</taxon>
        <taxon>Cellvibrionales</taxon>
        <taxon>Porticoccaceae</taxon>
        <taxon>SAR92 clade</taxon>
    </lineage>
</organism>
<gene>
    <name evidence="4" type="primary">purN</name>
    <name evidence="6" type="ORF">EVB03_02585</name>
</gene>
<dbReference type="SUPFAM" id="SSF53328">
    <property type="entry name" value="Formyltransferase"/>
    <property type="match status" value="1"/>
</dbReference>
<dbReference type="GO" id="GO:0004644">
    <property type="term" value="F:phosphoribosylglycinamide formyltransferase activity"/>
    <property type="evidence" value="ECO:0007669"/>
    <property type="project" value="UniProtKB-UniRule"/>
</dbReference>
<comment type="function">
    <text evidence="4">Catalyzes the transfer of a formyl group from 10-formyltetrahydrofolate to 5-phospho-ribosyl-glycinamide (GAR), producing 5-phospho-ribosyl-N-formylglycinamide (FGAR) and tetrahydrofolate.</text>
</comment>
<comment type="caution">
    <text evidence="6">The sequence shown here is derived from an EMBL/GenBank/DDBJ whole genome shotgun (WGS) entry which is preliminary data.</text>
</comment>
<comment type="pathway">
    <text evidence="1 4">Purine metabolism; IMP biosynthesis via de novo pathway; N(2)-formyl-N(1)-(5-phospho-D-ribosyl)glycinamide from N(1)-(5-phospho-D-ribosyl)glycinamide (10-formyl THF route): step 1/1.</text>
</comment>
<dbReference type="PANTHER" id="PTHR43369">
    <property type="entry name" value="PHOSPHORIBOSYLGLYCINAMIDE FORMYLTRANSFERASE"/>
    <property type="match status" value="1"/>
</dbReference>
<dbReference type="AlphaFoldDB" id="A0A520MIT6"/>
<dbReference type="InterPro" id="IPR002376">
    <property type="entry name" value="Formyl_transf_N"/>
</dbReference>
<dbReference type="Gene3D" id="3.40.50.170">
    <property type="entry name" value="Formyl transferase, N-terminal domain"/>
    <property type="match status" value="1"/>
</dbReference>
<feature type="site" description="Raises pKa of active site His" evidence="4">
    <location>
        <position position="152"/>
    </location>
</feature>
<feature type="binding site" evidence="4">
    <location>
        <begin position="97"/>
        <end position="100"/>
    </location>
    <ligand>
        <name>(6R)-10-formyltetrahydrofolate</name>
        <dbReference type="ChEBI" id="CHEBI:195366"/>
    </ligand>
</feature>
<dbReference type="Pfam" id="PF00551">
    <property type="entry name" value="Formyl_trans_N"/>
    <property type="match status" value="1"/>
</dbReference>
<reference evidence="6 7" key="1">
    <citation type="submission" date="2019-02" db="EMBL/GenBank/DDBJ databases">
        <title>Prokaryotic population dynamics and viral predation in marine succession experiment using metagenomics: the confinement effect.</title>
        <authorList>
            <person name="Haro-Moreno J.M."/>
            <person name="Rodriguez-Valera F."/>
            <person name="Lopez-Perez M."/>
        </authorList>
    </citation>
    <scope>NUCLEOTIDE SEQUENCE [LARGE SCALE GENOMIC DNA]</scope>
    <source>
        <strain evidence="6">MED-G170</strain>
    </source>
</reference>
<dbReference type="HAMAP" id="MF_01930">
    <property type="entry name" value="PurN"/>
    <property type="match status" value="1"/>
</dbReference>
<evidence type="ECO:0000313" key="7">
    <source>
        <dbReference type="Proteomes" id="UP000315889"/>
    </source>
</evidence>
<evidence type="ECO:0000256" key="2">
    <source>
        <dbReference type="ARBA" id="ARBA00022679"/>
    </source>
</evidence>
<protein>
    <recommendedName>
        <fullName evidence="4">Phosphoribosylglycinamide formyltransferase</fullName>
        <ecNumber evidence="4">2.1.2.2</ecNumber>
    </recommendedName>
    <alternativeName>
        <fullName evidence="4">5'-phosphoribosylglycinamide transformylase</fullName>
    </alternativeName>
    <alternativeName>
        <fullName evidence="4">GAR transformylase</fullName>
        <shortName evidence="4">GART</shortName>
    </alternativeName>
</protein>
<evidence type="ECO:0000313" key="6">
    <source>
        <dbReference type="EMBL" id="RZO21130.1"/>
    </source>
</evidence>
<feature type="domain" description="Formyl transferase N-terminal" evidence="5">
    <location>
        <begin position="10"/>
        <end position="188"/>
    </location>
</feature>
<comment type="similarity">
    <text evidence="4">Belongs to the GART family.</text>
</comment>